<name>M1PQ69_9ZZZZ</name>
<dbReference type="InterPro" id="IPR001602">
    <property type="entry name" value="UPF0047_YjbQ-like"/>
</dbReference>
<dbReference type="EMBL" id="JX684087">
    <property type="protein sequence ID" value="AGF93300.1"/>
    <property type="molecule type" value="Genomic_DNA"/>
</dbReference>
<proteinExistence type="inferred from homology"/>
<protein>
    <submittedName>
        <fullName evidence="2">Protein belonging to Uncharacterized protein family UPF0047</fullName>
    </submittedName>
</protein>
<dbReference type="AlphaFoldDB" id="M1PQ69"/>
<comment type="similarity">
    <text evidence="1">Belongs to the UPF0047 family.</text>
</comment>
<organism evidence="2">
    <name type="scientific">uncultured organism</name>
    <dbReference type="NCBI Taxonomy" id="155900"/>
    <lineage>
        <taxon>unclassified sequences</taxon>
        <taxon>environmental samples</taxon>
    </lineage>
</organism>
<dbReference type="InterPro" id="IPR035917">
    <property type="entry name" value="YjbQ-like_sf"/>
</dbReference>
<sequence>MRDTIHLKTRSREELVDITSEVERVVKQSGVRDGLVCLYAAGATAAVMIQEGWDESVKTDVVNLMRKIIPRGAWAHDAIDGNGDAHLKSGLVGPSETIPIIDGKPGLSRWQDIFFCEFDGPRNDRRVICTIIAD</sequence>
<gene>
    <name evidence="2" type="ORF">FLSS-21_0025</name>
</gene>
<dbReference type="PANTHER" id="PTHR30615">
    <property type="entry name" value="UNCHARACTERIZED PROTEIN YJBQ-RELATED"/>
    <property type="match status" value="1"/>
</dbReference>
<dbReference type="Pfam" id="PF01894">
    <property type="entry name" value="YjbQ"/>
    <property type="match status" value="1"/>
</dbReference>
<reference evidence="2" key="1">
    <citation type="journal article" date="2013" name="Syst. Appl. Microbiol.">
        <title>New insights into the archaeal diversity of a hypersaline microbial mat obtained by a metagenomic approach.</title>
        <authorList>
            <person name="Lopez-Lopez A."/>
            <person name="Richter M."/>
            <person name="Pena A."/>
            <person name="Tamames J."/>
            <person name="Rossello-Mora R."/>
        </authorList>
    </citation>
    <scope>NUCLEOTIDE SEQUENCE</scope>
</reference>
<dbReference type="NCBIfam" id="TIGR00149">
    <property type="entry name" value="TIGR00149_YjbQ"/>
    <property type="match status" value="1"/>
</dbReference>
<dbReference type="PIRSF" id="PIRSF004681">
    <property type="entry name" value="UCP004681"/>
    <property type="match status" value="1"/>
</dbReference>
<dbReference type="PANTHER" id="PTHR30615:SF8">
    <property type="entry name" value="UPF0047 PROTEIN C4A8.02C"/>
    <property type="match status" value="1"/>
</dbReference>
<evidence type="ECO:0000313" key="2">
    <source>
        <dbReference type="EMBL" id="AGF93300.1"/>
    </source>
</evidence>
<evidence type="ECO:0000256" key="1">
    <source>
        <dbReference type="ARBA" id="ARBA00005534"/>
    </source>
</evidence>
<dbReference type="Gene3D" id="2.60.120.460">
    <property type="entry name" value="YjbQ-like"/>
    <property type="match status" value="1"/>
</dbReference>
<dbReference type="SUPFAM" id="SSF111038">
    <property type="entry name" value="YjbQ-like"/>
    <property type="match status" value="1"/>
</dbReference>
<accession>M1PQ69</accession>